<accession>A0A561T1I6</accession>
<dbReference type="PRINTS" id="PR00598">
    <property type="entry name" value="HTHMARR"/>
</dbReference>
<dbReference type="EMBL" id="VIWU01000001">
    <property type="protein sequence ID" value="TWF80974.1"/>
    <property type="molecule type" value="Genomic_DNA"/>
</dbReference>
<protein>
    <submittedName>
        <fullName evidence="2">DNA-binding MarR family transcriptional regulator</fullName>
    </submittedName>
</protein>
<keyword evidence="2" id="KW-0238">DNA-binding</keyword>
<dbReference type="PANTHER" id="PTHR33164">
    <property type="entry name" value="TRANSCRIPTIONAL REGULATOR, MARR FAMILY"/>
    <property type="match status" value="1"/>
</dbReference>
<dbReference type="RefSeq" id="WP_212612779.1">
    <property type="nucleotide sequence ID" value="NZ_VIWU01000001.1"/>
</dbReference>
<dbReference type="PROSITE" id="PS50995">
    <property type="entry name" value="HTH_MARR_2"/>
    <property type="match status" value="1"/>
</dbReference>
<reference evidence="2 3" key="1">
    <citation type="submission" date="2019-06" db="EMBL/GenBank/DDBJ databases">
        <title>Sequencing the genomes of 1000 actinobacteria strains.</title>
        <authorList>
            <person name="Klenk H.-P."/>
        </authorList>
    </citation>
    <scope>NUCLEOTIDE SEQUENCE [LARGE SCALE GENOMIC DNA]</scope>
    <source>
        <strain evidence="2 3">DSM 45671</strain>
    </source>
</reference>
<dbReference type="InterPro" id="IPR036390">
    <property type="entry name" value="WH_DNA-bd_sf"/>
</dbReference>
<dbReference type="GO" id="GO:0006950">
    <property type="term" value="P:response to stress"/>
    <property type="evidence" value="ECO:0007669"/>
    <property type="project" value="TreeGrafter"/>
</dbReference>
<organism evidence="2 3">
    <name type="scientific">Pseudonocardia hierapolitana</name>
    <dbReference type="NCBI Taxonomy" id="1128676"/>
    <lineage>
        <taxon>Bacteria</taxon>
        <taxon>Bacillati</taxon>
        <taxon>Actinomycetota</taxon>
        <taxon>Actinomycetes</taxon>
        <taxon>Pseudonocardiales</taxon>
        <taxon>Pseudonocardiaceae</taxon>
        <taxon>Pseudonocardia</taxon>
    </lineage>
</organism>
<dbReference type="SMART" id="SM00347">
    <property type="entry name" value="HTH_MARR"/>
    <property type="match status" value="1"/>
</dbReference>
<comment type="caution">
    <text evidence="2">The sequence shown here is derived from an EMBL/GenBank/DDBJ whole genome shotgun (WGS) entry which is preliminary data.</text>
</comment>
<keyword evidence="3" id="KW-1185">Reference proteome</keyword>
<dbReference type="Gene3D" id="1.10.10.10">
    <property type="entry name" value="Winged helix-like DNA-binding domain superfamily/Winged helix DNA-binding domain"/>
    <property type="match status" value="1"/>
</dbReference>
<dbReference type="Pfam" id="PF01047">
    <property type="entry name" value="MarR"/>
    <property type="match status" value="1"/>
</dbReference>
<proteinExistence type="predicted"/>
<name>A0A561T1I6_9PSEU</name>
<dbReference type="InterPro" id="IPR039422">
    <property type="entry name" value="MarR/SlyA-like"/>
</dbReference>
<dbReference type="GO" id="GO:0003700">
    <property type="term" value="F:DNA-binding transcription factor activity"/>
    <property type="evidence" value="ECO:0007669"/>
    <property type="project" value="InterPro"/>
</dbReference>
<evidence type="ECO:0000313" key="3">
    <source>
        <dbReference type="Proteomes" id="UP000321261"/>
    </source>
</evidence>
<feature type="domain" description="HTH marR-type" evidence="1">
    <location>
        <begin position="5"/>
        <end position="137"/>
    </location>
</feature>
<dbReference type="PANTHER" id="PTHR33164:SF99">
    <property type="entry name" value="MARR FAMILY REGULATORY PROTEIN"/>
    <property type="match status" value="1"/>
</dbReference>
<dbReference type="Proteomes" id="UP000321261">
    <property type="component" value="Unassembled WGS sequence"/>
</dbReference>
<dbReference type="InterPro" id="IPR000835">
    <property type="entry name" value="HTH_MarR-typ"/>
</dbReference>
<evidence type="ECO:0000259" key="1">
    <source>
        <dbReference type="PROSITE" id="PS50995"/>
    </source>
</evidence>
<dbReference type="AlphaFoldDB" id="A0A561T1I6"/>
<dbReference type="GO" id="GO:0003677">
    <property type="term" value="F:DNA binding"/>
    <property type="evidence" value="ECO:0007669"/>
    <property type="project" value="UniProtKB-KW"/>
</dbReference>
<evidence type="ECO:0000313" key="2">
    <source>
        <dbReference type="EMBL" id="TWF80974.1"/>
    </source>
</evidence>
<sequence length="142" mass="15821">MDGQRHDLGAAFAWLARAMIKAEEPILRAHDVEMWDYAVLVTLEDGPAPTQSELAAATGRDKTRLIPILDRLEARGLLRRTPDPADRRNRIVALTAAGRDLVASCRADVRAMEAEFLAHLEPRERATFVAVLDRLADAVRDR</sequence>
<dbReference type="SUPFAM" id="SSF46785">
    <property type="entry name" value="Winged helix' DNA-binding domain"/>
    <property type="match status" value="1"/>
</dbReference>
<dbReference type="InterPro" id="IPR036388">
    <property type="entry name" value="WH-like_DNA-bd_sf"/>
</dbReference>
<gene>
    <name evidence="2" type="ORF">FHX44_116917</name>
</gene>